<name>A0A830HP74_9CHLO</name>
<sequence length="326" mass="34095">MATTPPPTRSQDSAAAAAGGDGGWEARSARRYERATMEAELEADEDANGAAIRGLRRTPGSWSTQRSASANSLAPSDGAGDHLDPRATCTSCAGLGCSACSPARKLLGELEGGSLSPPSPASGNGCIDDVDEDLPSRRRRGRAVTTPRLRKIAVGWALLGGVTIAGAWLTISLWRRRGRRRSRTVGPLAFRNIPPLPQMSGIGDSARQKYLEEVSTLMDKVLTGPRDVDFLEEVHRIRSDTIASSERVASRRGKQSTTTTGDSRSNNSSNTTGDSSSNSSNNNSSTTTGDSSSNNNSSSNNRSAAALLPTEAEPPAPTTPTSGDSP</sequence>
<feature type="transmembrane region" description="Helical" evidence="2">
    <location>
        <begin position="153"/>
        <end position="174"/>
    </location>
</feature>
<dbReference type="EMBL" id="BNJQ01000016">
    <property type="protein sequence ID" value="GHP07251.1"/>
    <property type="molecule type" value="Genomic_DNA"/>
</dbReference>
<protein>
    <submittedName>
        <fullName evidence="3">Uncharacterized protein</fullName>
    </submittedName>
</protein>
<feature type="compositionally biased region" description="Low complexity" evidence="1">
    <location>
        <begin position="256"/>
        <end position="311"/>
    </location>
</feature>
<reference evidence="3" key="1">
    <citation type="submission" date="2020-10" db="EMBL/GenBank/DDBJ databases">
        <title>Unveiling of a novel bifunctional photoreceptor, Dualchrome1, isolated from a cosmopolitan green alga.</title>
        <authorList>
            <person name="Suzuki S."/>
            <person name="Kawachi M."/>
        </authorList>
    </citation>
    <scope>NUCLEOTIDE SEQUENCE</scope>
    <source>
        <strain evidence="3">NIES 2893</strain>
    </source>
</reference>
<feature type="region of interest" description="Disordered" evidence="1">
    <location>
        <begin position="111"/>
        <end position="142"/>
    </location>
</feature>
<keyword evidence="4" id="KW-1185">Reference proteome</keyword>
<evidence type="ECO:0000256" key="1">
    <source>
        <dbReference type="SAM" id="MobiDB-lite"/>
    </source>
</evidence>
<feature type="compositionally biased region" description="Polar residues" evidence="1">
    <location>
        <begin position="60"/>
        <end position="74"/>
    </location>
</feature>
<gene>
    <name evidence="3" type="ORF">PPROV_000599200</name>
</gene>
<feature type="region of interest" description="Disordered" evidence="1">
    <location>
        <begin position="57"/>
        <end position="79"/>
    </location>
</feature>
<evidence type="ECO:0000256" key="2">
    <source>
        <dbReference type="SAM" id="Phobius"/>
    </source>
</evidence>
<keyword evidence="2" id="KW-0472">Membrane</keyword>
<organism evidence="3 4">
    <name type="scientific">Pycnococcus provasolii</name>
    <dbReference type="NCBI Taxonomy" id="41880"/>
    <lineage>
        <taxon>Eukaryota</taxon>
        <taxon>Viridiplantae</taxon>
        <taxon>Chlorophyta</taxon>
        <taxon>Pseudoscourfieldiophyceae</taxon>
        <taxon>Pseudoscourfieldiales</taxon>
        <taxon>Pycnococcaceae</taxon>
        <taxon>Pycnococcus</taxon>
    </lineage>
</organism>
<accession>A0A830HP74</accession>
<keyword evidence="2" id="KW-0812">Transmembrane</keyword>
<keyword evidence="2" id="KW-1133">Transmembrane helix</keyword>
<evidence type="ECO:0000313" key="4">
    <source>
        <dbReference type="Proteomes" id="UP000660262"/>
    </source>
</evidence>
<comment type="caution">
    <text evidence="3">The sequence shown here is derived from an EMBL/GenBank/DDBJ whole genome shotgun (WGS) entry which is preliminary data.</text>
</comment>
<evidence type="ECO:0000313" key="3">
    <source>
        <dbReference type="EMBL" id="GHP07251.1"/>
    </source>
</evidence>
<proteinExistence type="predicted"/>
<feature type="region of interest" description="Disordered" evidence="1">
    <location>
        <begin position="242"/>
        <end position="326"/>
    </location>
</feature>
<feature type="region of interest" description="Disordered" evidence="1">
    <location>
        <begin position="1"/>
        <end position="28"/>
    </location>
</feature>
<dbReference type="Proteomes" id="UP000660262">
    <property type="component" value="Unassembled WGS sequence"/>
</dbReference>
<dbReference type="AlphaFoldDB" id="A0A830HP74"/>